<dbReference type="GO" id="GO:0009103">
    <property type="term" value="P:lipopolysaccharide biosynthetic process"/>
    <property type="evidence" value="ECO:0007669"/>
    <property type="project" value="TreeGrafter"/>
</dbReference>
<dbReference type="InterPro" id="IPR002656">
    <property type="entry name" value="Acyl_transf_3_dom"/>
</dbReference>
<feature type="transmembrane region" description="Helical" evidence="1">
    <location>
        <begin position="329"/>
        <end position="347"/>
    </location>
</feature>
<feature type="transmembrane region" description="Helical" evidence="1">
    <location>
        <begin position="304"/>
        <end position="323"/>
    </location>
</feature>
<feature type="transmembrane region" description="Helical" evidence="1">
    <location>
        <begin position="273"/>
        <end position="292"/>
    </location>
</feature>
<keyword evidence="1" id="KW-0812">Transmembrane</keyword>
<feature type="transmembrane region" description="Helical" evidence="1">
    <location>
        <begin position="31"/>
        <end position="50"/>
    </location>
</feature>
<feature type="domain" description="Acyltransferase 3" evidence="2">
    <location>
        <begin position="28"/>
        <end position="342"/>
    </location>
</feature>
<keyword evidence="4" id="KW-1185">Reference proteome</keyword>
<dbReference type="Pfam" id="PF01757">
    <property type="entry name" value="Acyl_transf_3"/>
    <property type="match status" value="1"/>
</dbReference>
<dbReference type="PANTHER" id="PTHR23028">
    <property type="entry name" value="ACETYLTRANSFERASE"/>
    <property type="match status" value="1"/>
</dbReference>
<sequence length="370" mass="40353">MPRLDVPSVRAVSTDDSLTARFDPRANSLDLLRLSLAVFVALAHGTQIAYGHQPRFGHTDLGALAVDGFFVLSGFLVAGSFLRLGSPARYAWHRALRILPGFWLCLVSTALVVAPVLAVLEGGGPEEVFFGERSSFWYAADNAFLMIRDYAVAGLPTGTRTPGVINGSLWTLWFEAVCYVLVVVLGVVGALRPGRRRLLVVLACVGPGLFLVAQEIWGVELSGGRYMRFFFMFLLGTLALLYGRRLPMRGGYAWGALAVVVLSVFLLRDYRPLGGVAFAYLMLWAVVGTPWLRRPLPWDLSYGVYVYHWPIATILTTAGTGALPVPVHLLLLMVVTGAVAVMSWLLVERPALQHKDAVLPFVRVAKAAAD</sequence>
<evidence type="ECO:0000259" key="2">
    <source>
        <dbReference type="Pfam" id="PF01757"/>
    </source>
</evidence>
<gene>
    <name evidence="3" type="ORF">AUCHE_16_01630</name>
</gene>
<name>K6UN73_9MICO</name>
<protein>
    <submittedName>
        <fullName evidence="3">Putative acyltransferase</fullName>
    </submittedName>
</protein>
<feature type="transmembrane region" description="Helical" evidence="1">
    <location>
        <begin position="96"/>
        <end position="120"/>
    </location>
</feature>
<dbReference type="PANTHER" id="PTHR23028:SF53">
    <property type="entry name" value="ACYL_TRANSF_3 DOMAIN-CONTAINING PROTEIN"/>
    <property type="match status" value="1"/>
</dbReference>
<dbReference type="Proteomes" id="UP000008495">
    <property type="component" value="Unassembled WGS sequence"/>
</dbReference>
<accession>K6UN73</accession>
<evidence type="ECO:0000313" key="4">
    <source>
        <dbReference type="Proteomes" id="UP000008495"/>
    </source>
</evidence>
<dbReference type="OrthoDB" id="9796461at2"/>
<feature type="transmembrane region" description="Helical" evidence="1">
    <location>
        <begin position="225"/>
        <end position="243"/>
    </location>
</feature>
<feature type="transmembrane region" description="Helical" evidence="1">
    <location>
        <begin position="250"/>
        <end position="267"/>
    </location>
</feature>
<evidence type="ECO:0000256" key="1">
    <source>
        <dbReference type="SAM" id="Phobius"/>
    </source>
</evidence>
<feature type="transmembrane region" description="Helical" evidence="1">
    <location>
        <begin position="62"/>
        <end position="84"/>
    </location>
</feature>
<organism evidence="3 4">
    <name type="scientific">Austwickia chelonae NBRC 105200</name>
    <dbReference type="NCBI Taxonomy" id="1184607"/>
    <lineage>
        <taxon>Bacteria</taxon>
        <taxon>Bacillati</taxon>
        <taxon>Actinomycetota</taxon>
        <taxon>Actinomycetes</taxon>
        <taxon>Micrococcales</taxon>
        <taxon>Dermatophilaceae</taxon>
        <taxon>Austwickia</taxon>
    </lineage>
</organism>
<keyword evidence="1" id="KW-1133">Transmembrane helix</keyword>
<keyword evidence="1" id="KW-0472">Membrane</keyword>
<dbReference type="AlphaFoldDB" id="K6UN73"/>
<feature type="transmembrane region" description="Helical" evidence="1">
    <location>
        <begin position="170"/>
        <end position="191"/>
    </location>
</feature>
<keyword evidence="3" id="KW-0012">Acyltransferase</keyword>
<dbReference type="InterPro" id="IPR050879">
    <property type="entry name" value="Acyltransferase_3"/>
</dbReference>
<reference evidence="3 4" key="1">
    <citation type="submission" date="2012-08" db="EMBL/GenBank/DDBJ databases">
        <title>Whole genome shotgun sequence of Austwickia chelonae NBRC 105200.</title>
        <authorList>
            <person name="Yoshida I."/>
            <person name="Hosoyama A."/>
            <person name="Tsuchikane K."/>
            <person name="Katsumata H."/>
            <person name="Ando Y."/>
            <person name="Ohji S."/>
            <person name="Hamada M."/>
            <person name="Tamura T."/>
            <person name="Yamazoe A."/>
            <person name="Yamazaki S."/>
            <person name="Fujita N."/>
        </authorList>
    </citation>
    <scope>NUCLEOTIDE SEQUENCE [LARGE SCALE GENOMIC DNA]</scope>
    <source>
        <strain evidence="3 4">NBRC 105200</strain>
    </source>
</reference>
<comment type="caution">
    <text evidence="3">The sequence shown here is derived from an EMBL/GenBank/DDBJ whole genome shotgun (WGS) entry which is preliminary data.</text>
</comment>
<dbReference type="eggNOG" id="COG1835">
    <property type="taxonomic scope" value="Bacteria"/>
</dbReference>
<dbReference type="EMBL" id="BAGZ01000016">
    <property type="protein sequence ID" value="GAB78741.1"/>
    <property type="molecule type" value="Genomic_DNA"/>
</dbReference>
<dbReference type="GO" id="GO:0016020">
    <property type="term" value="C:membrane"/>
    <property type="evidence" value="ECO:0007669"/>
    <property type="project" value="TreeGrafter"/>
</dbReference>
<feature type="transmembrane region" description="Helical" evidence="1">
    <location>
        <begin position="198"/>
        <end position="219"/>
    </location>
</feature>
<keyword evidence="3" id="KW-0808">Transferase</keyword>
<proteinExistence type="predicted"/>
<evidence type="ECO:0000313" key="3">
    <source>
        <dbReference type="EMBL" id="GAB78741.1"/>
    </source>
</evidence>
<dbReference type="GO" id="GO:0016747">
    <property type="term" value="F:acyltransferase activity, transferring groups other than amino-acyl groups"/>
    <property type="evidence" value="ECO:0007669"/>
    <property type="project" value="InterPro"/>
</dbReference>
<dbReference type="STRING" id="100225.SAMN05421595_2394"/>